<comment type="cofactor">
    <cofactor evidence="1">
        <name>FAD</name>
        <dbReference type="ChEBI" id="CHEBI:57692"/>
    </cofactor>
</comment>
<keyword evidence="3" id="KW-0285">Flavoprotein</keyword>
<evidence type="ECO:0000259" key="5">
    <source>
        <dbReference type="Pfam" id="PF07992"/>
    </source>
</evidence>
<dbReference type="Gene3D" id="3.50.50.60">
    <property type="entry name" value="FAD/NAD(P)-binding domain"/>
    <property type="match status" value="2"/>
</dbReference>
<protein>
    <submittedName>
        <fullName evidence="6">NAD(P)/FAD-dependent oxidoreductase</fullName>
    </submittedName>
</protein>
<dbReference type="Proteomes" id="UP000261905">
    <property type="component" value="Unassembled WGS sequence"/>
</dbReference>
<sequence>MNVWDVAIIGGGPAGLSAALVLGRALRSVIIIDEDNPRHAAARSSHGYLTRDGIAPSAFRELGRKDLQAYELVRIEKDTAIQAAREENHFHIATSSGKSYRSKYLIVAAGARDQLPPIPGIQDAYGISVFPCPYCDGWEHRGEPLAVIGSGQSVFDYARLIFNWSRDLMVFTDGASTLTLDQKTSLQQHGISLIEQPIKSFSNRDGQLVKIILEDGQEVDRRFAFLADTGARDATDIPSTLGVGREQDGQYETQEHGSTRIDGLYIIGDAKHYFTGLIGSASEGYEAGVAINKRLVEEDWG</sequence>
<dbReference type="PRINTS" id="PR00368">
    <property type="entry name" value="FADPNR"/>
</dbReference>
<dbReference type="AlphaFoldDB" id="A0A371PMN6"/>
<comment type="subunit">
    <text evidence="2">Homodimer.</text>
</comment>
<dbReference type="InterPro" id="IPR050097">
    <property type="entry name" value="Ferredoxin-NADP_redctase_2"/>
</dbReference>
<keyword evidence="7" id="KW-1185">Reference proteome</keyword>
<dbReference type="RefSeq" id="WP_116044408.1">
    <property type="nucleotide sequence ID" value="NZ_QUBQ01000001.1"/>
</dbReference>
<evidence type="ECO:0000256" key="3">
    <source>
        <dbReference type="ARBA" id="ARBA00022630"/>
    </source>
</evidence>
<dbReference type="InterPro" id="IPR036188">
    <property type="entry name" value="FAD/NAD-bd_sf"/>
</dbReference>
<reference evidence="6 7" key="1">
    <citation type="submission" date="2018-08" db="EMBL/GenBank/DDBJ databases">
        <title>Paenibacillus sp. M4BSY-1, whole genome shotgun sequence.</title>
        <authorList>
            <person name="Tuo L."/>
        </authorList>
    </citation>
    <scope>NUCLEOTIDE SEQUENCE [LARGE SCALE GENOMIC DNA]</scope>
    <source>
        <strain evidence="6 7">M4BSY-1</strain>
    </source>
</reference>
<dbReference type="PANTHER" id="PTHR48105">
    <property type="entry name" value="THIOREDOXIN REDUCTASE 1-RELATED-RELATED"/>
    <property type="match status" value="1"/>
</dbReference>
<dbReference type="InterPro" id="IPR023753">
    <property type="entry name" value="FAD/NAD-binding_dom"/>
</dbReference>
<dbReference type="EMBL" id="QUBQ01000001">
    <property type="protein sequence ID" value="REK77057.1"/>
    <property type="molecule type" value="Genomic_DNA"/>
</dbReference>
<evidence type="ECO:0000256" key="1">
    <source>
        <dbReference type="ARBA" id="ARBA00001974"/>
    </source>
</evidence>
<evidence type="ECO:0000313" key="7">
    <source>
        <dbReference type="Proteomes" id="UP000261905"/>
    </source>
</evidence>
<evidence type="ECO:0000313" key="6">
    <source>
        <dbReference type="EMBL" id="REK77057.1"/>
    </source>
</evidence>
<organism evidence="6 7">
    <name type="scientific">Paenibacillus paeoniae</name>
    <dbReference type="NCBI Taxonomy" id="2292705"/>
    <lineage>
        <taxon>Bacteria</taxon>
        <taxon>Bacillati</taxon>
        <taxon>Bacillota</taxon>
        <taxon>Bacilli</taxon>
        <taxon>Bacillales</taxon>
        <taxon>Paenibacillaceae</taxon>
        <taxon>Paenibacillus</taxon>
    </lineage>
</organism>
<feature type="domain" description="FAD/NAD(P)-binding" evidence="5">
    <location>
        <begin position="5"/>
        <end position="279"/>
    </location>
</feature>
<gene>
    <name evidence="6" type="ORF">DX130_08630</name>
</gene>
<dbReference type="Pfam" id="PF07992">
    <property type="entry name" value="Pyr_redox_2"/>
    <property type="match status" value="1"/>
</dbReference>
<dbReference type="PRINTS" id="PR00469">
    <property type="entry name" value="PNDRDTASEII"/>
</dbReference>
<keyword evidence="4" id="KW-0560">Oxidoreductase</keyword>
<dbReference type="OrthoDB" id="9806179at2"/>
<comment type="caution">
    <text evidence="6">The sequence shown here is derived from an EMBL/GenBank/DDBJ whole genome shotgun (WGS) entry which is preliminary data.</text>
</comment>
<dbReference type="SUPFAM" id="SSF51905">
    <property type="entry name" value="FAD/NAD(P)-binding domain"/>
    <property type="match status" value="1"/>
</dbReference>
<evidence type="ECO:0000256" key="2">
    <source>
        <dbReference type="ARBA" id="ARBA00011738"/>
    </source>
</evidence>
<evidence type="ECO:0000256" key="4">
    <source>
        <dbReference type="ARBA" id="ARBA00023002"/>
    </source>
</evidence>
<proteinExistence type="predicted"/>
<dbReference type="GO" id="GO:0016491">
    <property type="term" value="F:oxidoreductase activity"/>
    <property type="evidence" value="ECO:0007669"/>
    <property type="project" value="UniProtKB-KW"/>
</dbReference>
<accession>A0A371PMN6</accession>
<name>A0A371PMN6_9BACL</name>